<dbReference type="InterPro" id="IPR036291">
    <property type="entry name" value="NAD(P)-bd_dom_sf"/>
</dbReference>
<protein>
    <submittedName>
        <fullName evidence="4">TIGR01777 family oxidoreductase</fullName>
    </submittedName>
</protein>
<sequence>MKEKSQAMKVLITGATGLVGKEVVDLLLQNGVKINYLTTSKNKIQYQPNYNGFYWNPETGIIDENCLIGVRVIINLAGSSIAQKWTSKNKEDILESRILSANLLYNTLKHNPHNVTQIISASAIGIYPSHPTHLYTEDFTQFTDTFLSNVVLKWEDSINQIERLGIKVCKLRIGLVLSKYGGVLSQMVKPIKMGMGAPFGSGMQMQSWIHIKDLAEIFLFVMNQHLKGAYNAVAPNPVTNKELIKAIAETCDVPLLLPNIPKFMLKLLLGEMHTLLLDSQNVSSNKIQAEGFHFQFNSVDSALEQILKE</sequence>
<evidence type="ECO:0000313" key="5">
    <source>
        <dbReference type="Proteomes" id="UP001500141"/>
    </source>
</evidence>
<dbReference type="Proteomes" id="UP001500141">
    <property type="component" value="Unassembled WGS sequence"/>
</dbReference>
<dbReference type="EMBL" id="BAABIP010000022">
    <property type="protein sequence ID" value="GAA4775537.1"/>
    <property type="molecule type" value="Genomic_DNA"/>
</dbReference>
<dbReference type="InterPro" id="IPR001509">
    <property type="entry name" value="Epimerase_deHydtase"/>
</dbReference>
<keyword evidence="5" id="KW-1185">Reference proteome</keyword>
<dbReference type="SUPFAM" id="SSF51735">
    <property type="entry name" value="NAD(P)-binding Rossmann-fold domains"/>
    <property type="match status" value="1"/>
</dbReference>
<evidence type="ECO:0000256" key="1">
    <source>
        <dbReference type="ARBA" id="ARBA00009353"/>
    </source>
</evidence>
<dbReference type="NCBIfam" id="TIGR01777">
    <property type="entry name" value="yfcH"/>
    <property type="match status" value="1"/>
</dbReference>
<comment type="similarity">
    <text evidence="1">Belongs to the NAD(P)-dependent epimerase/dehydratase family. SDR39U1 subfamily.</text>
</comment>
<gene>
    <name evidence="4" type="ORF">GCM10023230_28070</name>
</gene>
<name>A0ABP9A7U9_9FLAO</name>
<evidence type="ECO:0000259" key="3">
    <source>
        <dbReference type="Pfam" id="PF08338"/>
    </source>
</evidence>
<reference evidence="5" key="1">
    <citation type="journal article" date="2019" name="Int. J. Syst. Evol. Microbiol.">
        <title>The Global Catalogue of Microorganisms (GCM) 10K type strain sequencing project: providing services to taxonomists for standard genome sequencing and annotation.</title>
        <authorList>
            <consortium name="The Broad Institute Genomics Platform"/>
            <consortium name="The Broad Institute Genome Sequencing Center for Infectious Disease"/>
            <person name="Wu L."/>
            <person name="Ma J."/>
        </authorList>
    </citation>
    <scope>NUCLEOTIDE SEQUENCE [LARGE SCALE GENOMIC DNA]</scope>
    <source>
        <strain evidence="5">JCM 18198</strain>
    </source>
</reference>
<accession>A0ABP9A7U9</accession>
<dbReference type="InterPro" id="IPR010099">
    <property type="entry name" value="SDR39U1"/>
</dbReference>
<evidence type="ECO:0000259" key="2">
    <source>
        <dbReference type="Pfam" id="PF01370"/>
    </source>
</evidence>
<organism evidence="4 5">
    <name type="scientific">Flavobacterium hankyongi</name>
    <dbReference type="NCBI Taxonomy" id="1176532"/>
    <lineage>
        <taxon>Bacteria</taxon>
        <taxon>Pseudomonadati</taxon>
        <taxon>Bacteroidota</taxon>
        <taxon>Flavobacteriia</taxon>
        <taxon>Flavobacteriales</taxon>
        <taxon>Flavobacteriaceae</taxon>
        <taxon>Flavobacterium</taxon>
    </lineage>
</organism>
<comment type="caution">
    <text evidence="4">The sequence shown here is derived from an EMBL/GenBank/DDBJ whole genome shotgun (WGS) entry which is preliminary data.</text>
</comment>
<evidence type="ECO:0000313" key="4">
    <source>
        <dbReference type="EMBL" id="GAA4775537.1"/>
    </source>
</evidence>
<dbReference type="PANTHER" id="PTHR11092:SF0">
    <property type="entry name" value="EPIMERASE FAMILY PROTEIN SDR39U1"/>
    <property type="match status" value="1"/>
</dbReference>
<dbReference type="Pfam" id="PF01370">
    <property type="entry name" value="Epimerase"/>
    <property type="match status" value="1"/>
</dbReference>
<dbReference type="InterPro" id="IPR013549">
    <property type="entry name" value="DUF1731"/>
</dbReference>
<feature type="domain" description="NAD-dependent epimerase/dehydratase" evidence="2">
    <location>
        <begin position="10"/>
        <end position="230"/>
    </location>
</feature>
<dbReference type="Gene3D" id="3.40.50.720">
    <property type="entry name" value="NAD(P)-binding Rossmann-like Domain"/>
    <property type="match status" value="1"/>
</dbReference>
<dbReference type="Pfam" id="PF08338">
    <property type="entry name" value="DUF1731"/>
    <property type="match status" value="1"/>
</dbReference>
<proteinExistence type="inferred from homology"/>
<dbReference type="PANTHER" id="PTHR11092">
    <property type="entry name" value="SUGAR NUCLEOTIDE EPIMERASE RELATED"/>
    <property type="match status" value="1"/>
</dbReference>
<feature type="domain" description="DUF1731" evidence="3">
    <location>
        <begin position="260"/>
        <end position="306"/>
    </location>
</feature>